<feature type="non-terminal residue" evidence="1">
    <location>
        <position position="1"/>
    </location>
</feature>
<feature type="non-terminal residue" evidence="1">
    <location>
        <position position="111"/>
    </location>
</feature>
<dbReference type="EMBL" id="JASPKZ010002645">
    <property type="protein sequence ID" value="KAJ9595281.1"/>
    <property type="molecule type" value="Genomic_DNA"/>
</dbReference>
<proteinExistence type="predicted"/>
<reference evidence="1" key="1">
    <citation type="journal article" date="2023" name="IScience">
        <title>Live-bearing cockroach genome reveals convergent evolutionary mechanisms linked to viviparity in insects and beyond.</title>
        <authorList>
            <person name="Fouks B."/>
            <person name="Harrison M.C."/>
            <person name="Mikhailova A.A."/>
            <person name="Marchal E."/>
            <person name="English S."/>
            <person name="Carruthers M."/>
            <person name="Jennings E.C."/>
            <person name="Chiamaka E.L."/>
            <person name="Frigard R.A."/>
            <person name="Pippel M."/>
            <person name="Attardo G.M."/>
            <person name="Benoit J.B."/>
            <person name="Bornberg-Bauer E."/>
            <person name="Tobe S.S."/>
        </authorList>
    </citation>
    <scope>NUCLEOTIDE SEQUENCE</scope>
    <source>
        <strain evidence="1">Stay&amp;Tobe</strain>
    </source>
</reference>
<dbReference type="Proteomes" id="UP001233999">
    <property type="component" value="Unassembled WGS sequence"/>
</dbReference>
<accession>A0AAD8AA17</accession>
<sequence length="111" mass="12409">LLKATKPTLHILTKHAINDIKYRINKTFVDSFSTIMSSDLGANGLQEAIAGAGLINPLYRLDNFNPHSQVLYDTAERLPSHSSTVAASHEPYLRHGISSQIIHKRGRLMFR</sequence>
<evidence type="ECO:0000313" key="2">
    <source>
        <dbReference type="Proteomes" id="UP001233999"/>
    </source>
</evidence>
<gene>
    <name evidence="1" type="ORF">L9F63_027334</name>
</gene>
<protein>
    <submittedName>
        <fullName evidence="1">Uncharacterized protein</fullName>
    </submittedName>
</protein>
<dbReference type="AlphaFoldDB" id="A0AAD8AA17"/>
<keyword evidence="2" id="KW-1185">Reference proteome</keyword>
<comment type="caution">
    <text evidence="1">The sequence shown here is derived from an EMBL/GenBank/DDBJ whole genome shotgun (WGS) entry which is preliminary data.</text>
</comment>
<reference evidence="1" key="2">
    <citation type="submission" date="2023-05" db="EMBL/GenBank/DDBJ databases">
        <authorList>
            <person name="Fouks B."/>
        </authorList>
    </citation>
    <scope>NUCLEOTIDE SEQUENCE</scope>
    <source>
        <strain evidence="1">Stay&amp;Tobe</strain>
        <tissue evidence="1">Testes</tissue>
    </source>
</reference>
<organism evidence="1 2">
    <name type="scientific">Diploptera punctata</name>
    <name type="common">Pacific beetle cockroach</name>
    <dbReference type="NCBI Taxonomy" id="6984"/>
    <lineage>
        <taxon>Eukaryota</taxon>
        <taxon>Metazoa</taxon>
        <taxon>Ecdysozoa</taxon>
        <taxon>Arthropoda</taxon>
        <taxon>Hexapoda</taxon>
        <taxon>Insecta</taxon>
        <taxon>Pterygota</taxon>
        <taxon>Neoptera</taxon>
        <taxon>Polyneoptera</taxon>
        <taxon>Dictyoptera</taxon>
        <taxon>Blattodea</taxon>
        <taxon>Blaberoidea</taxon>
        <taxon>Blaberidae</taxon>
        <taxon>Diplopterinae</taxon>
        <taxon>Diploptera</taxon>
    </lineage>
</organism>
<name>A0AAD8AA17_DIPPU</name>
<evidence type="ECO:0000313" key="1">
    <source>
        <dbReference type="EMBL" id="KAJ9595281.1"/>
    </source>
</evidence>